<dbReference type="GO" id="GO:0005758">
    <property type="term" value="C:mitochondrial intermembrane space"/>
    <property type="evidence" value="ECO:0007669"/>
    <property type="project" value="UniProtKB-SubCell"/>
</dbReference>
<keyword evidence="6" id="KW-1185">Reference proteome</keyword>
<gene>
    <name evidence="5" type="ORF">CYLTODRAFT_364491</name>
</gene>
<dbReference type="EMBL" id="KN880432">
    <property type="protein sequence ID" value="KIY74128.1"/>
    <property type="molecule type" value="Genomic_DNA"/>
</dbReference>
<evidence type="ECO:0008006" key="7">
    <source>
        <dbReference type="Google" id="ProtNLM"/>
    </source>
</evidence>
<dbReference type="SUPFAM" id="SSF47072">
    <property type="entry name" value="Cysteine alpha-hairpin motif"/>
    <property type="match status" value="1"/>
</dbReference>
<dbReference type="InterPro" id="IPR051040">
    <property type="entry name" value="COX23"/>
</dbReference>
<dbReference type="OrthoDB" id="9971592at2759"/>
<dbReference type="GO" id="GO:0033108">
    <property type="term" value="P:mitochondrial respiratory chain complex assembly"/>
    <property type="evidence" value="ECO:0007669"/>
    <property type="project" value="TreeGrafter"/>
</dbReference>
<comment type="subcellular location">
    <subcellularLocation>
        <location evidence="2">Mitochondrion intermembrane space</location>
    </subcellularLocation>
</comment>
<dbReference type="Pfam" id="PF02297">
    <property type="entry name" value="COX6B"/>
    <property type="match status" value="1"/>
</dbReference>
<dbReference type="STRING" id="1314674.A0A0D7BUB3"/>
<comment type="function">
    <text evidence="1">Required for the assembly of cytochrome c oxidase.</text>
</comment>
<accession>A0A0D7BUB3</accession>
<dbReference type="InterPro" id="IPR009069">
    <property type="entry name" value="Cys_alpha_HP_mot_SF"/>
</dbReference>
<dbReference type="AlphaFoldDB" id="A0A0D7BUB3"/>
<evidence type="ECO:0000256" key="1">
    <source>
        <dbReference type="ARBA" id="ARBA00003875"/>
    </source>
</evidence>
<dbReference type="PANTHER" id="PTHR46811:SF1">
    <property type="entry name" value="COILED-COIL-HELIX-COILED-COIL-HELIX DOMAIN-CONTAINING PROTEIN 7"/>
    <property type="match status" value="1"/>
</dbReference>
<dbReference type="Proteomes" id="UP000054007">
    <property type="component" value="Unassembled WGS sequence"/>
</dbReference>
<proteinExistence type="predicted"/>
<evidence type="ECO:0000313" key="5">
    <source>
        <dbReference type="EMBL" id="KIY74128.1"/>
    </source>
</evidence>
<dbReference type="PANTHER" id="PTHR46811">
    <property type="entry name" value="COILED-COIL-HELIX-COILED-COIL-HELIX DOMAIN-CONTAINING PROTEIN 7"/>
    <property type="match status" value="1"/>
</dbReference>
<evidence type="ECO:0000256" key="4">
    <source>
        <dbReference type="ARBA" id="ARBA00023157"/>
    </source>
</evidence>
<evidence type="ECO:0000256" key="2">
    <source>
        <dbReference type="ARBA" id="ARBA00004569"/>
    </source>
</evidence>
<dbReference type="PROSITE" id="PS51808">
    <property type="entry name" value="CHCH"/>
    <property type="match status" value="1"/>
</dbReference>
<keyword evidence="4" id="KW-1015">Disulfide bond</keyword>
<evidence type="ECO:0000256" key="3">
    <source>
        <dbReference type="ARBA" id="ARBA00023128"/>
    </source>
</evidence>
<name>A0A0D7BUB3_9AGAR</name>
<dbReference type="InterPro" id="IPR048280">
    <property type="entry name" value="COX6B-like"/>
</dbReference>
<reference evidence="5 6" key="1">
    <citation type="journal article" date="2015" name="Fungal Genet. Biol.">
        <title>Evolution of novel wood decay mechanisms in Agaricales revealed by the genome sequences of Fistulina hepatica and Cylindrobasidium torrendii.</title>
        <authorList>
            <person name="Floudas D."/>
            <person name="Held B.W."/>
            <person name="Riley R."/>
            <person name="Nagy L.G."/>
            <person name="Koehler G."/>
            <person name="Ransdell A.S."/>
            <person name="Younus H."/>
            <person name="Chow J."/>
            <person name="Chiniquy J."/>
            <person name="Lipzen A."/>
            <person name="Tritt A."/>
            <person name="Sun H."/>
            <person name="Haridas S."/>
            <person name="LaButti K."/>
            <person name="Ohm R.A."/>
            <person name="Kues U."/>
            <person name="Blanchette R.A."/>
            <person name="Grigoriev I.V."/>
            <person name="Minto R.E."/>
            <person name="Hibbett D.S."/>
        </authorList>
    </citation>
    <scope>NUCLEOTIDE SEQUENCE [LARGE SCALE GENOMIC DNA]</scope>
    <source>
        <strain evidence="5 6">FP15055 ss-10</strain>
    </source>
</reference>
<keyword evidence="3" id="KW-0496">Mitochondrion</keyword>
<sequence>MSFPTPEPDESTKVPRDYKEQFKGRLSSKFTDPCEAASKESMKCMDRNNYNRDLCQAYFKAYQECKKTWIEQRKEDRRKGIY</sequence>
<dbReference type="Gene3D" id="1.10.287.1130">
    <property type="entry name" value="CytochromE C oxidase copper chaperone"/>
    <property type="match status" value="1"/>
</dbReference>
<organism evidence="5 6">
    <name type="scientific">Cylindrobasidium torrendii FP15055 ss-10</name>
    <dbReference type="NCBI Taxonomy" id="1314674"/>
    <lineage>
        <taxon>Eukaryota</taxon>
        <taxon>Fungi</taxon>
        <taxon>Dikarya</taxon>
        <taxon>Basidiomycota</taxon>
        <taxon>Agaricomycotina</taxon>
        <taxon>Agaricomycetes</taxon>
        <taxon>Agaricomycetidae</taxon>
        <taxon>Agaricales</taxon>
        <taxon>Marasmiineae</taxon>
        <taxon>Physalacriaceae</taxon>
        <taxon>Cylindrobasidium</taxon>
    </lineage>
</organism>
<protein>
    <recommendedName>
        <fullName evidence="7">CHCH domain-containing protein</fullName>
    </recommendedName>
</protein>
<evidence type="ECO:0000313" key="6">
    <source>
        <dbReference type="Proteomes" id="UP000054007"/>
    </source>
</evidence>